<protein>
    <submittedName>
        <fullName evidence="10">Putative ABC transport system permease protein</fullName>
    </submittedName>
</protein>
<feature type="transmembrane region" description="Helical" evidence="7">
    <location>
        <begin position="775"/>
        <end position="796"/>
    </location>
</feature>
<keyword evidence="4 7" id="KW-1133">Transmembrane helix</keyword>
<feature type="transmembrane region" description="Helical" evidence="7">
    <location>
        <begin position="358"/>
        <end position="378"/>
    </location>
</feature>
<dbReference type="Pfam" id="PF12704">
    <property type="entry name" value="MacB_PCD"/>
    <property type="match status" value="1"/>
</dbReference>
<gene>
    <name evidence="10" type="ORF">HD593_002065</name>
</gene>
<feature type="domain" description="ABC3 transporter permease C-terminal" evidence="8">
    <location>
        <begin position="262"/>
        <end position="382"/>
    </location>
</feature>
<evidence type="ECO:0000313" key="11">
    <source>
        <dbReference type="Proteomes" id="UP000565579"/>
    </source>
</evidence>
<dbReference type="Proteomes" id="UP000565579">
    <property type="component" value="Unassembled WGS sequence"/>
</dbReference>
<comment type="similarity">
    <text evidence="6">Belongs to the ABC-4 integral membrane protein family.</text>
</comment>
<evidence type="ECO:0000313" key="10">
    <source>
        <dbReference type="EMBL" id="MBB6547270.1"/>
    </source>
</evidence>
<comment type="subcellular location">
    <subcellularLocation>
        <location evidence="1">Cell membrane</location>
        <topology evidence="1">Multi-pass membrane protein</topology>
    </subcellularLocation>
</comment>
<evidence type="ECO:0000259" key="8">
    <source>
        <dbReference type="Pfam" id="PF02687"/>
    </source>
</evidence>
<dbReference type="EMBL" id="JACHMI010000001">
    <property type="protein sequence ID" value="MBB6547270.1"/>
    <property type="molecule type" value="Genomic_DNA"/>
</dbReference>
<keyword evidence="11" id="KW-1185">Reference proteome</keyword>
<feature type="domain" description="ABC3 transporter permease C-terminal" evidence="8">
    <location>
        <begin position="726"/>
        <end position="841"/>
    </location>
</feature>
<feature type="transmembrane region" description="Helical" evidence="7">
    <location>
        <begin position="808"/>
        <end position="832"/>
    </location>
</feature>
<feature type="transmembrane region" description="Helical" evidence="7">
    <location>
        <begin position="311"/>
        <end position="338"/>
    </location>
</feature>
<feature type="domain" description="MacB-like periplasmic core" evidence="9">
    <location>
        <begin position="17"/>
        <end position="227"/>
    </location>
</feature>
<comment type="caution">
    <text evidence="10">The sequence shown here is derived from an EMBL/GenBank/DDBJ whole genome shotgun (WGS) entry which is preliminary data.</text>
</comment>
<evidence type="ECO:0000256" key="6">
    <source>
        <dbReference type="ARBA" id="ARBA00038076"/>
    </source>
</evidence>
<evidence type="ECO:0000256" key="7">
    <source>
        <dbReference type="SAM" id="Phobius"/>
    </source>
</evidence>
<evidence type="ECO:0000256" key="5">
    <source>
        <dbReference type="ARBA" id="ARBA00023136"/>
    </source>
</evidence>
<dbReference type="InterPro" id="IPR025857">
    <property type="entry name" value="MacB_PCD"/>
</dbReference>
<dbReference type="GO" id="GO:0022857">
    <property type="term" value="F:transmembrane transporter activity"/>
    <property type="evidence" value="ECO:0007669"/>
    <property type="project" value="TreeGrafter"/>
</dbReference>
<reference evidence="10 11" key="1">
    <citation type="submission" date="2020-08" db="EMBL/GenBank/DDBJ databases">
        <title>Sequencing the genomes of 1000 actinobacteria strains.</title>
        <authorList>
            <person name="Klenk H.-P."/>
        </authorList>
    </citation>
    <scope>NUCLEOTIDE SEQUENCE [LARGE SCALE GENOMIC DNA]</scope>
    <source>
        <strain evidence="10 11">DSM 43768</strain>
    </source>
</reference>
<proteinExistence type="inferred from homology"/>
<dbReference type="Pfam" id="PF02687">
    <property type="entry name" value="FtsX"/>
    <property type="match status" value="2"/>
</dbReference>
<dbReference type="RefSeq" id="WP_185101939.1">
    <property type="nucleotide sequence ID" value="NZ_BAAAXY010000216.1"/>
</dbReference>
<feature type="transmembrane region" description="Helical" evidence="7">
    <location>
        <begin position="722"/>
        <end position="747"/>
    </location>
</feature>
<accession>A0A7X0NPJ6</accession>
<evidence type="ECO:0000259" key="9">
    <source>
        <dbReference type="Pfam" id="PF12704"/>
    </source>
</evidence>
<dbReference type="PANTHER" id="PTHR30572">
    <property type="entry name" value="MEMBRANE COMPONENT OF TRANSPORTER-RELATED"/>
    <property type="match status" value="1"/>
</dbReference>
<organism evidence="10 11">
    <name type="scientific">Nonomuraea rubra</name>
    <dbReference type="NCBI Taxonomy" id="46180"/>
    <lineage>
        <taxon>Bacteria</taxon>
        <taxon>Bacillati</taxon>
        <taxon>Actinomycetota</taxon>
        <taxon>Actinomycetes</taxon>
        <taxon>Streptosporangiales</taxon>
        <taxon>Streptosporangiaceae</taxon>
        <taxon>Nonomuraea</taxon>
    </lineage>
</organism>
<keyword evidence="3 7" id="KW-0812">Transmembrane</keyword>
<evidence type="ECO:0000256" key="4">
    <source>
        <dbReference type="ARBA" id="ARBA00022989"/>
    </source>
</evidence>
<name>A0A7X0NPJ6_9ACTN</name>
<feature type="transmembrane region" description="Helical" evidence="7">
    <location>
        <begin position="495"/>
        <end position="517"/>
    </location>
</feature>
<evidence type="ECO:0000256" key="3">
    <source>
        <dbReference type="ARBA" id="ARBA00022692"/>
    </source>
</evidence>
<dbReference type="AlphaFoldDB" id="A0A7X0NPJ6"/>
<dbReference type="InterPro" id="IPR003838">
    <property type="entry name" value="ABC3_permease_C"/>
</dbReference>
<feature type="transmembrane region" description="Helical" evidence="7">
    <location>
        <begin position="436"/>
        <end position="458"/>
    </location>
</feature>
<keyword evidence="2" id="KW-1003">Cell membrane</keyword>
<dbReference type="InterPro" id="IPR050250">
    <property type="entry name" value="Macrolide_Exporter_MacB"/>
</dbReference>
<dbReference type="GO" id="GO:0005886">
    <property type="term" value="C:plasma membrane"/>
    <property type="evidence" value="ECO:0007669"/>
    <property type="project" value="UniProtKB-SubCell"/>
</dbReference>
<evidence type="ECO:0000256" key="1">
    <source>
        <dbReference type="ARBA" id="ARBA00004651"/>
    </source>
</evidence>
<feature type="transmembrane region" description="Helical" evidence="7">
    <location>
        <begin position="405"/>
        <end position="424"/>
    </location>
</feature>
<keyword evidence="5 7" id="KW-0472">Membrane</keyword>
<evidence type="ECO:0000256" key="2">
    <source>
        <dbReference type="ARBA" id="ARBA00022475"/>
    </source>
</evidence>
<sequence>MLRLAWANVVVRRSRLAMSALGVALAVAFVCGTFIVTDTMRTALIDSLSQSPSQLSAAVMRLGQARTVPRELVDRVRAVPGVAVAEGDLYGAMTVLGPDGRRLSAEGDRGVLAGIPADERLSPVRLVAGRAASARNEVVLDQITARAHGLAIGSTVSLPDPAGGTDPYVISGLVQPGPKLAKYGTTAIVGMPYERAAVVLNAVAVGRIDVLAQPGVTPEELVTRLRAALGSGYGVLTGEEVRRMEANEALSALDAFISSLVIFALISVLISGFVVYNTFSILVVQRFRETALLRCVGATRRQVLRTALAESALVGLFASAAGLAIGVGLAHAAMGTVIDMADGIDLAGTALDIRPGTLVLAVLTGLGMTLVAAAIPALRAGRVLPVAALREAHAAPASGRRRRSAVLAVVAGVAGLALAGYGVAIADTGDDSQTELVFTGAGAALVLVAVLAAGPRYLPPLAGAIGRGARRLTGTPGRLAVENIRRNPSRSATTTAALIIGLTLVTLVSVLTSSMAASIEAGYAKHSPFDYTLVAEGGNAPIPPKVQSALESSPQVGGLVPIRQGGVRADIVVKGELLRPQGVHPKVAELAPGAVTRGTLAGFGPGSIALERKLAERMRIDVGDVLDVRADATGIAMELRVVALLDGLSPIGPVAMAEPDFVRIAPDKPVSVLLLRGANGVAEPRLRAAVDAAVAGYPSVAALSRVVAARQWNTSVETLRTLLLALLGLSVVIAFFSLANTMSLSVAERRGEFGLLRALGMTRDQLRRTLTAESVVMSMLGVGVGIVLGIVCGWALSRSLAIVSEARFAVSGAFVAAFAALGVLVGMAAGVLPARRSATAPIVESLRKE</sequence>
<dbReference type="PANTHER" id="PTHR30572:SF4">
    <property type="entry name" value="ABC TRANSPORTER PERMEASE YTRF"/>
    <property type="match status" value="1"/>
</dbReference>
<feature type="transmembrane region" description="Helical" evidence="7">
    <location>
        <begin position="260"/>
        <end position="284"/>
    </location>
</feature>